<evidence type="ECO:0000313" key="3">
    <source>
        <dbReference type="Proteomes" id="UP001601627"/>
    </source>
</evidence>
<evidence type="ECO:0000313" key="2">
    <source>
        <dbReference type="EMBL" id="MFF1272233.1"/>
    </source>
</evidence>
<sequence length="419" mass="45870">MDHDPAGSDLVGLAVKVFLEHPGHHGLRHVLLQPAAFLGNERRWKEKFREATPDAVWAEVERGAGTRLDYRVFENGDVRCNRTAYGFYAGRRWYPFLDGGDSRDLAVRDAFFRYFGKVTFTGTPPALLAATVMRVVARHPSTAVTALRWLGRTVRRVGVARLVRHRMRVRPVTFVMHQFMDADVVGPAWEMMQRGEQAEDPGLRETQEGKSAQTAARDLAALPGTRLEWVVRSPAPDWGAVPDDPLPGRQELVSTARTLATGGHDRVLVHTGAHVQSLSHAADGDRVLVRLATADGPREVLADHVVSLTGYTGDHTLYRQLQVHECYATGAPMNLSAALLGAAGGDCLAQPATGIAQLRSPEPDFFILGAKSYGRLNTFLLRTGYQQVDEIAAGYAATDPRSVRPGHGRTPRTSPARPA</sequence>
<accession>A0ABW6Q034</accession>
<dbReference type="RefSeq" id="WP_388232828.1">
    <property type="nucleotide sequence ID" value="NZ_JBHVZQ010000001.1"/>
</dbReference>
<dbReference type="Proteomes" id="UP001601627">
    <property type="component" value="Unassembled WGS sequence"/>
</dbReference>
<keyword evidence="3" id="KW-1185">Reference proteome</keyword>
<dbReference type="EMBL" id="JBHVZQ010000001">
    <property type="protein sequence ID" value="MFF1272233.1"/>
    <property type="molecule type" value="Genomic_DNA"/>
</dbReference>
<evidence type="ECO:0000256" key="1">
    <source>
        <dbReference type="SAM" id="MobiDB-lite"/>
    </source>
</evidence>
<gene>
    <name evidence="2" type="ORF">ACFVZC_02195</name>
</gene>
<feature type="region of interest" description="Disordered" evidence="1">
    <location>
        <begin position="195"/>
        <end position="214"/>
    </location>
</feature>
<reference evidence="2 3" key="1">
    <citation type="submission" date="2024-09" db="EMBL/GenBank/DDBJ databases">
        <title>The Natural Products Discovery Center: Release of the First 8490 Sequenced Strains for Exploring Actinobacteria Biosynthetic Diversity.</title>
        <authorList>
            <person name="Kalkreuter E."/>
            <person name="Kautsar S.A."/>
            <person name="Yang D."/>
            <person name="Bader C.D."/>
            <person name="Teijaro C.N."/>
            <person name="Fluegel L."/>
            <person name="Davis C.M."/>
            <person name="Simpson J.R."/>
            <person name="Lauterbach L."/>
            <person name="Steele A.D."/>
            <person name="Gui C."/>
            <person name="Meng S."/>
            <person name="Li G."/>
            <person name="Viehrig K."/>
            <person name="Ye F."/>
            <person name="Su P."/>
            <person name="Kiefer A.F."/>
            <person name="Nichols A."/>
            <person name="Cepeda A.J."/>
            <person name="Yan W."/>
            <person name="Fan B."/>
            <person name="Jiang Y."/>
            <person name="Adhikari A."/>
            <person name="Zheng C.-J."/>
            <person name="Schuster L."/>
            <person name="Cowan T.M."/>
            <person name="Smanski M.J."/>
            <person name="Chevrette M.G."/>
            <person name="De Carvalho L.P.S."/>
            <person name="Shen B."/>
        </authorList>
    </citation>
    <scope>NUCLEOTIDE SEQUENCE [LARGE SCALE GENOMIC DNA]</scope>
    <source>
        <strain evidence="2 3">NPDC058328</strain>
    </source>
</reference>
<comment type="caution">
    <text evidence="2">The sequence shown here is derived from an EMBL/GenBank/DDBJ whole genome shotgun (WGS) entry which is preliminary data.</text>
</comment>
<protein>
    <submittedName>
        <fullName evidence="2">Uncharacterized protein</fullName>
    </submittedName>
</protein>
<feature type="region of interest" description="Disordered" evidence="1">
    <location>
        <begin position="396"/>
        <end position="419"/>
    </location>
</feature>
<name>A0ABW6Q034_9ACTN</name>
<organism evidence="2 3">
    <name type="scientific">Streptomyces marokkonensis</name>
    <dbReference type="NCBI Taxonomy" id="324855"/>
    <lineage>
        <taxon>Bacteria</taxon>
        <taxon>Bacillati</taxon>
        <taxon>Actinomycetota</taxon>
        <taxon>Actinomycetes</taxon>
        <taxon>Kitasatosporales</taxon>
        <taxon>Streptomycetaceae</taxon>
        <taxon>Streptomyces</taxon>
    </lineage>
</organism>
<dbReference type="InterPro" id="IPR036188">
    <property type="entry name" value="FAD/NAD-bd_sf"/>
</dbReference>
<dbReference type="SUPFAM" id="SSF51905">
    <property type="entry name" value="FAD/NAD(P)-binding domain"/>
    <property type="match status" value="1"/>
</dbReference>
<proteinExistence type="predicted"/>